<organism evidence="1 2">
    <name type="scientific">Peredibacter starrii</name>
    <dbReference type="NCBI Taxonomy" id="28202"/>
    <lineage>
        <taxon>Bacteria</taxon>
        <taxon>Pseudomonadati</taxon>
        <taxon>Bdellovibrionota</taxon>
        <taxon>Bacteriovoracia</taxon>
        <taxon>Bacteriovoracales</taxon>
        <taxon>Bacteriovoracaceae</taxon>
        <taxon>Peredibacter</taxon>
    </lineage>
</organism>
<accession>A0AAX4HU61</accession>
<dbReference type="RefSeq" id="WP_321399221.1">
    <property type="nucleotide sequence ID" value="NZ_CP139487.1"/>
</dbReference>
<proteinExistence type="predicted"/>
<dbReference type="KEGG" id="psti:SOO65_08195"/>
<evidence type="ECO:0000313" key="2">
    <source>
        <dbReference type="Proteomes" id="UP001324634"/>
    </source>
</evidence>
<dbReference type="InterPro" id="IPR010131">
    <property type="entry name" value="MdtP/NodT-like"/>
</dbReference>
<dbReference type="PANTHER" id="PTHR30203">
    <property type="entry name" value="OUTER MEMBRANE CATION EFFLUX PROTEIN"/>
    <property type="match status" value="1"/>
</dbReference>
<dbReference type="GO" id="GO:0015562">
    <property type="term" value="F:efflux transmembrane transporter activity"/>
    <property type="evidence" value="ECO:0007669"/>
    <property type="project" value="InterPro"/>
</dbReference>
<evidence type="ECO:0000313" key="1">
    <source>
        <dbReference type="EMBL" id="WPU66725.1"/>
    </source>
</evidence>
<dbReference type="SUPFAM" id="SSF56954">
    <property type="entry name" value="Outer membrane efflux proteins (OEP)"/>
    <property type="match status" value="1"/>
</dbReference>
<dbReference type="Proteomes" id="UP001324634">
    <property type="component" value="Chromosome"/>
</dbReference>
<keyword evidence="2" id="KW-1185">Reference proteome</keyword>
<dbReference type="EMBL" id="CP139487">
    <property type="protein sequence ID" value="WPU66725.1"/>
    <property type="molecule type" value="Genomic_DNA"/>
</dbReference>
<protein>
    <submittedName>
        <fullName evidence="1">TolC family protein</fullName>
    </submittedName>
</protein>
<gene>
    <name evidence="1" type="ORF">SOO65_08195</name>
</gene>
<dbReference type="PANTHER" id="PTHR30203:SF24">
    <property type="entry name" value="BLR4935 PROTEIN"/>
    <property type="match status" value="1"/>
</dbReference>
<reference evidence="1 2" key="1">
    <citation type="submission" date="2023-11" db="EMBL/GenBank/DDBJ databases">
        <title>Peredibacter starrii A3.12.</title>
        <authorList>
            <person name="Mitchell R.J."/>
        </authorList>
    </citation>
    <scope>NUCLEOTIDE SEQUENCE [LARGE SCALE GENOMIC DNA]</scope>
    <source>
        <strain evidence="1 2">A3.12</strain>
    </source>
</reference>
<dbReference type="AlphaFoldDB" id="A0AAX4HU61"/>
<dbReference type="Gene3D" id="1.20.1600.10">
    <property type="entry name" value="Outer membrane efflux proteins (OEP)"/>
    <property type="match status" value="1"/>
</dbReference>
<name>A0AAX4HU61_9BACT</name>
<sequence length="401" mass="46002">MKFFILLLLSVNFLSAKSVNPRELADLAQERAPLIKIFLEQESMGQSQLKQSHILANPILTYQGGRLKSGTQSGQVTDLTLMQPVPWPGKRSALIKSHEFLSRISQMDVAEAKLSLGHRVYILAYELASEVEIEKHNKERKERFSLIAKYLSSRPLASPKQQLDRDIIESQIRLVEKLMNQVTARKNGLREELRLLTGLDDLEINVDWEKLPNAHPRDFYASNIGEGWRLKKIDQSVKLSENRIEEARLQARPDIMVGVNYRQENVAPTNHFYHGQVAVVIPIVDRGQHSVQTARAQLRREEASMKLALQETNTELAYSYESLLAAKNGVSLFPMNLRRKSEVRFQRAEDAFRKGQIDVMTFLQSDTQVHENIDLIYTSRLEYLTAVSRLEQLVGHYLEEK</sequence>